<dbReference type="PANTHER" id="PTHR33529">
    <property type="entry name" value="SLR0882 PROTEIN-RELATED"/>
    <property type="match status" value="1"/>
</dbReference>
<sequence length="358" mass="39801">MNRLGRYVFKSVFGYVLITLLVLTSVFLFFDMIAELRDVGKEGYTLKNALVYVALTLPSRLYQLLPVAVLIGSIFSLSGMADTSQITVMRTAGVSILRLSGWMLICGVSYAVLTFLIGEFVAPMGSEAAKRYQVEAKQSVLLSKFRSGVWIKDGASIMNVSVMNPDMSLEGIRVYALADGAKLSHIFDAQRATFESDKHWHLTGVKRTDFYDDKVTVTSLPKYIWQSEVNPDMLAVLMVKPQEMSVDALRSYIGHLETNKQSTLRYELAFWAKLFYPLACISMMLIALPFALAQRRAGNVGVKIFLGILLGVTFNFASQLVTYVGELYALPPMLAAGTPSLVLMSLAVFFLWRQERGG</sequence>
<dbReference type="NCBIfam" id="TIGR04408">
    <property type="entry name" value="LptG_lptG"/>
    <property type="match status" value="1"/>
</dbReference>
<evidence type="ECO:0000256" key="4">
    <source>
        <dbReference type="ARBA" id="ARBA00022989"/>
    </source>
</evidence>
<dbReference type="Proteomes" id="UP000825679">
    <property type="component" value="Chromosome"/>
</dbReference>
<feature type="transmembrane region" description="Helical" evidence="6">
    <location>
        <begin position="102"/>
        <end position="122"/>
    </location>
</feature>
<keyword evidence="2" id="KW-1003">Cell membrane</keyword>
<dbReference type="RefSeq" id="WP_221005358.1">
    <property type="nucleotide sequence ID" value="NZ_CP081150.1"/>
</dbReference>
<feature type="transmembrane region" description="Helical" evidence="6">
    <location>
        <begin position="330"/>
        <end position="352"/>
    </location>
</feature>
<organism evidence="7 8">
    <name type="scientific">Deefgea tanakiae</name>
    <dbReference type="NCBI Taxonomy" id="2865840"/>
    <lineage>
        <taxon>Bacteria</taxon>
        <taxon>Pseudomonadati</taxon>
        <taxon>Pseudomonadota</taxon>
        <taxon>Betaproteobacteria</taxon>
        <taxon>Neisseriales</taxon>
        <taxon>Chitinibacteraceae</taxon>
        <taxon>Deefgea</taxon>
    </lineage>
</organism>
<evidence type="ECO:0000313" key="8">
    <source>
        <dbReference type="Proteomes" id="UP000825679"/>
    </source>
</evidence>
<dbReference type="Pfam" id="PF03739">
    <property type="entry name" value="LptF_LptG"/>
    <property type="match status" value="1"/>
</dbReference>
<dbReference type="EMBL" id="CP081150">
    <property type="protein sequence ID" value="QZA76961.1"/>
    <property type="molecule type" value="Genomic_DNA"/>
</dbReference>
<evidence type="ECO:0000313" key="7">
    <source>
        <dbReference type="EMBL" id="QZA76961.1"/>
    </source>
</evidence>
<name>A0ABX8Z316_9NEIS</name>
<comment type="subcellular location">
    <subcellularLocation>
        <location evidence="1">Cell membrane</location>
        <topology evidence="1">Multi-pass membrane protein</topology>
    </subcellularLocation>
</comment>
<evidence type="ECO:0000256" key="2">
    <source>
        <dbReference type="ARBA" id="ARBA00022475"/>
    </source>
</evidence>
<dbReference type="InterPro" id="IPR030923">
    <property type="entry name" value="LptG"/>
</dbReference>
<keyword evidence="5 6" id="KW-0472">Membrane</keyword>
<evidence type="ECO:0000256" key="1">
    <source>
        <dbReference type="ARBA" id="ARBA00004651"/>
    </source>
</evidence>
<keyword evidence="3 6" id="KW-0812">Transmembrane</keyword>
<feature type="transmembrane region" description="Helical" evidence="6">
    <location>
        <begin position="12"/>
        <end position="30"/>
    </location>
</feature>
<feature type="transmembrane region" description="Helical" evidence="6">
    <location>
        <begin position="61"/>
        <end position="81"/>
    </location>
</feature>
<feature type="transmembrane region" description="Helical" evidence="6">
    <location>
        <begin position="274"/>
        <end position="292"/>
    </location>
</feature>
<gene>
    <name evidence="7" type="primary">lptG</name>
    <name evidence="7" type="ORF">K4H28_11665</name>
</gene>
<dbReference type="InterPro" id="IPR005495">
    <property type="entry name" value="LptG/LptF_permease"/>
</dbReference>
<evidence type="ECO:0000256" key="3">
    <source>
        <dbReference type="ARBA" id="ARBA00022692"/>
    </source>
</evidence>
<dbReference type="PANTHER" id="PTHR33529:SF2">
    <property type="entry name" value="LIPOPOLYSACCHARIDE EXPORT SYSTEM PERMEASE PROTEIN LPTG"/>
    <property type="match status" value="1"/>
</dbReference>
<evidence type="ECO:0000256" key="5">
    <source>
        <dbReference type="ARBA" id="ARBA00023136"/>
    </source>
</evidence>
<proteinExistence type="predicted"/>
<evidence type="ECO:0000256" key="6">
    <source>
        <dbReference type="SAM" id="Phobius"/>
    </source>
</evidence>
<protein>
    <submittedName>
        <fullName evidence="7">LPS export ABC transporter permease LptG</fullName>
    </submittedName>
</protein>
<feature type="transmembrane region" description="Helical" evidence="6">
    <location>
        <begin position="304"/>
        <end position="324"/>
    </location>
</feature>
<keyword evidence="8" id="KW-1185">Reference proteome</keyword>
<keyword evidence="4 6" id="KW-1133">Transmembrane helix</keyword>
<reference evidence="7 8" key="1">
    <citation type="submission" date="2021-08" db="EMBL/GenBank/DDBJ databases">
        <title>complete genome sequencing of Deefgea sp. D25.</title>
        <authorList>
            <person name="Bae J.-W."/>
            <person name="Gim D.-H."/>
        </authorList>
    </citation>
    <scope>NUCLEOTIDE SEQUENCE [LARGE SCALE GENOMIC DNA]</scope>
    <source>
        <strain evidence="7 8">D25</strain>
    </source>
</reference>
<accession>A0ABX8Z316</accession>